<keyword evidence="2" id="KW-1185">Reference proteome</keyword>
<organism evidence="1 2">
    <name type="scientific">Penicillium rubens (strain ATCC 28089 / DSM 1075 / NRRL 1951 / Wisconsin 54-1255)</name>
    <name type="common">Penicillium chrysogenum</name>
    <dbReference type="NCBI Taxonomy" id="500485"/>
    <lineage>
        <taxon>Eukaryota</taxon>
        <taxon>Fungi</taxon>
        <taxon>Dikarya</taxon>
        <taxon>Ascomycota</taxon>
        <taxon>Pezizomycotina</taxon>
        <taxon>Eurotiomycetes</taxon>
        <taxon>Eurotiomycetidae</taxon>
        <taxon>Eurotiales</taxon>
        <taxon>Aspergillaceae</taxon>
        <taxon>Penicillium</taxon>
        <taxon>Penicillium chrysogenum species complex</taxon>
    </lineage>
</organism>
<evidence type="ECO:0000313" key="2">
    <source>
        <dbReference type="Proteomes" id="UP000000724"/>
    </source>
</evidence>
<sequence length="134" mass="14978">MGSSRELRRKVLGLQVGLVLSRRLRLDGDGWLSGKVASPPGAGIPSSSAEWRYEYGMTQNYGICFRSKGRWADVYFDEDRSDALFRSVSVEEERCFATVDIHTSVGYHIRTSWLIARLWAVLSGMDGLVLTSSV</sequence>
<name>B6HUH8_PENRW</name>
<protein>
    <submittedName>
        <fullName evidence="1">Uncharacterized protein</fullName>
    </submittedName>
</protein>
<accession>B6HUH8</accession>
<dbReference type="VEuPathDB" id="FungiDB:PCH_Pc22g14130"/>
<dbReference type="EMBL" id="AM920437">
    <property type="protein sequence ID" value="CAP98701.1"/>
    <property type="molecule type" value="Genomic_DNA"/>
</dbReference>
<gene>
    <name evidence="1" type="ORF">Pc22g14130</name>
    <name evidence="1" type="ORF">PCH_Pc22g14130</name>
</gene>
<proteinExistence type="predicted"/>
<dbReference type="Proteomes" id="UP000000724">
    <property type="component" value="Contig Pc00c22"/>
</dbReference>
<dbReference type="HOGENOM" id="CLU_1896915_0_0_1"/>
<evidence type="ECO:0000313" key="1">
    <source>
        <dbReference type="EMBL" id="CAP98701.1"/>
    </source>
</evidence>
<dbReference type="AlphaFoldDB" id="B6HUH8"/>
<reference evidence="1 2" key="1">
    <citation type="journal article" date="2008" name="Nat. Biotechnol.">
        <title>Genome sequencing and analysis of the filamentous fungus Penicillium chrysogenum.</title>
        <authorList>
            <person name="van den Berg M.A."/>
            <person name="Albang R."/>
            <person name="Albermann K."/>
            <person name="Badger J.H."/>
            <person name="Daran J.-M."/>
            <person name="Driessen A.J.M."/>
            <person name="Garcia-Estrada C."/>
            <person name="Fedorova N.D."/>
            <person name="Harris D.M."/>
            <person name="Heijne W.H.M."/>
            <person name="Joardar V.S."/>
            <person name="Kiel J.A.K.W."/>
            <person name="Kovalchuk A."/>
            <person name="Martin J.F."/>
            <person name="Nierman W.C."/>
            <person name="Nijland J.G."/>
            <person name="Pronk J.T."/>
            <person name="Roubos J.A."/>
            <person name="van der Klei I.J."/>
            <person name="van Peij N.N.M.E."/>
            <person name="Veenhuis M."/>
            <person name="von Doehren H."/>
            <person name="Wagner C."/>
            <person name="Wortman J.R."/>
            <person name="Bovenberg R.A.L."/>
        </authorList>
    </citation>
    <scope>NUCLEOTIDE SEQUENCE [LARGE SCALE GENOMIC DNA]</scope>
    <source>
        <strain evidence="2">ATCC 28089 / DSM 1075 / NRRL 1951 / Wisconsin 54-1255</strain>
    </source>
</reference>